<name>A0ABD5S4S2_9EURY</name>
<accession>A0ABD5S4S2</accession>
<dbReference type="Proteomes" id="UP001596328">
    <property type="component" value="Unassembled WGS sequence"/>
</dbReference>
<dbReference type="Pfam" id="PF13191">
    <property type="entry name" value="AAA_16"/>
    <property type="match status" value="1"/>
</dbReference>
<keyword evidence="3" id="KW-1185">Reference proteome</keyword>
<proteinExistence type="predicted"/>
<evidence type="ECO:0000313" key="2">
    <source>
        <dbReference type="EMBL" id="MFC6726527.1"/>
    </source>
</evidence>
<feature type="domain" description="Orc1-like AAA ATPase" evidence="1">
    <location>
        <begin position="38"/>
        <end position="95"/>
    </location>
</feature>
<evidence type="ECO:0000313" key="3">
    <source>
        <dbReference type="Proteomes" id="UP001596328"/>
    </source>
</evidence>
<dbReference type="InterPro" id="IPR027417">
    <property type="entry name" value="P-loop_NTPase"/>
</dbReference>
<comment type="caution">
    <text evidence="2">The sequence shown here is derived from an EMBL/GenBank/DDBJ whole genome shotgun (WGS) entry which is preliminary data.</text>
</comment>
<dbReference type="Gene3D" id="3.40.50.300">
    <property type="entry name" value="P-loop containing nucleotide triphosphate hydrolases"/>
    <property type="match status" value="1"/>
</dbReference>
<protein>
    <submittedName>
        <fullName evidence="2">AAA family ATPase</fullName>
    </submittedName>
</protein>
<dbReference type="SUPFAM" id="SSF52540">
    <property type="entry name" value="P-loop containing nucleoside triphosphate hydrolases"/>
    <property type="match status" value="1"/>
</dbReference>
<dbReference type="EMBL" id="JBHSWU010001184">
    <property type="protein sequence ID" value="MFC6726527.1"/>
    <property type="molecule type" value="Genomic_DNA"/>
</dbReference>
<evidence type="ECO:0000259" key="1">
    <source>
        <dbReference type="Pfam" id="PF13191"/>
    </source>
</evidence>
<reference evidence="2 3" key="1">
    <citation type="journal article" date="2019" name="Int. J. Syst. Evol. Microbiol.">
        <title>The Global Catalogue of Microorganisms (GCM) 10K type strain sequencing project: providing services to taxonomists for standard genome sequencing and annotation.</title>
        <authorList>
            <consortium name="The Broad Institute Genomics Platform"/>
            <consortium name="The Broad Institute Genome Sequencing Center for Infectious Disease"/>
            <person name="Wu L."/>
            <person name="Ma J."/>
        </authorList>
    </citation>
    <scope>NUCLEOTIDE SEQUENCE [LARGE SCALE GENOMIC DNA]</scope>
    <source>
        <strain evidence="2 3">NBRC 111368</strain>
    </source>
</reference>
<organism evidence="2 3">
    <name type="scientific">Halobium palmae</name>
    <dbReference type="NCBI Taxonomy" id="1776492"/>
    <lineage>
        <taxon>Archaea</taxon>
        <taxon>Methanobacteriati</taxon>
        <taxon>Methanobacteriota</taxon>
        <taxon>Stenosarchaea group</taxon>
        <taxon>Halobacteria</taxon>
        <taxon>Halobacteriales</taxon>
        <taxon>Haloferacaceae</taxon>
        <taxon>Halobium</taxon>
    </lineage>
</organism>
<dbReference type="AlphaFoldDB" id="A0ABD5S4S2"/>
<dbReference type="InterPro" id="IPR041664">
    <property type="entry name" value="AAA_16"/>
</dbReference>
<feature type="non-terminal residue" evidence="2">
    <location>
        <position position="153"/>
    </location>
</feature>
<gene>
    <name evidence="2" type="ORF">ACFQE1_19595</name>
</gene>
<sequence>MDLDERIARRRRPGTEPRLVLDYDALNPVSHSTEPTDRGPTLERLLDHLDPAFDDRLPPNAYVYGPKGVGKSAALDPLFARLGDLSGHSRRTIPTTTRGGSQVSIEFTYVDARCASSEFALSHAVLDALDDERVPEQGLGIDRIRSRLGERLG</sequence>